<feature type="region of interest" description="Disordered" evidence="1">
    <location>
        <begin position="136"/>
        <end position="190"/>
    </location>
</feature>
<keyword evidence="2" id="KW-1133">Transmembrane helix</keyword>
<dbReference type="Proteomes" id="UP000092462">
    <property type="component" value="Unassembled WGS sequence"/>
</dbReference>
<protein>
    <submittedName>
        <fullName evidence="3">Uncharacterized protein</fullName>
    </submittedName>
</protein>
<dbReference type="VEuPathDB" id="VectorBase:PPAPM1_011197"/>
<dbReference type="EnsemblMetazoa" id="PPAI009294-RA">
    <property type="protein sequence ID" value="PPAI009294-PA"/>
    <property type="gene ID" value="PPAI009294"/>
</dbReference>
<evidence type="ECO:0000313" key="3">
    <source>
        <dbReference type="EnsemblMetazoa" id="PPAI009294-PA"/>
    </source>
</evidence>
<dbReference type="VEuPathDB" id="VectorBase:PPAI009294"/>
<keyword evidence="2" id="KW-0472">Membrane</keyword>
<reference evidence="3" key="1">
    <citation type="submission" date="2022-08" db="UniProtKB">
        <authorList>
            <consortium name="EnsemblMetazoa"/>
        </authorList>
    </citation>
    <scope>IDENTIFICATION</scope>
    <source>
        <strain evidence="3">Israel</strain>
    </source>
</reference>
<accession>A0A1B0DLQ4</accession>
<keyword evidence="2" id="KW-0812">Transmembrane</keyword>
<evidence type="ECO:0000256" key="1">
    <source>
        <dbReference type="SAM" id="MobiDB-lite"/>
    </source>
</evidence>
<feature type="transmembrane region" description="Helical" evidence="2">
    <location>
        <begin position="107"/>
        <end position="127"/>
    </location>
</feature>
<evidence type="ECO:0000313" key="4">
    <source>
        <dbReference type="Proteomes" id="UP000092462"/>
    </source>
</evidence>
<evidence type="ECO:0000256" key="2">
    <source>
        <dbReference type="SAM" id="Phobius"/>
    </source>
</evidence>
<sequence>MGSREFCAEINNELSRNTIKFRYTVARVMIKMKPFISKTKSIQVGQCLPISCSTDDVKLLLLSDPTLRTCAQQSKRPLTTEDFTLKVSQVRTVPGDYRYQDDERLKALGITSAATLVIMLLATFYDCRLRTKRSRREMNSQTEDGLECRSHTNGQSNSIRMYETGAEDKVDIESRHRRKGNMSTEERTGN</sequence>
<proteinExistence type="predicted"/>
<dbReference type="AlphaFoldDB" id="A0A1B0DLQ4"/>
<name>A0A1B0DLQ4_PHLPP</name>
<organism evidence="3 4">
    <name type="scientific">Phlebotomus papatasi</name>
    <name type="common">Sandfly</name>
    <dbReference type="NCBI Taxonomy" id="29031"/>
    <lineage>
        <taxon>Eukaryota</taxon>
        <taxon>Metazoa</taxon>
        <taxon>Ecdysozoa</taxon>
        <taxon>Arthropoda</taxon>
        <taxon>Hexapoda</taxon>
        <taxon>Insecta</taxon>
        <taxon>Pterygota</taxon>
        <taxon>Neoptera</taxon>
        <taxon>Endopterygota</taxon>
        <taxon>Diptera</taxon>
        <taxon>Nematocera</taxon>
        <taxon>Psychodoidea</taxon>
        <taxon>Psychodidae</taxon>
        <taxon>Phlebotomus</taxon>
        <taxon>Phlebotomus</taxon>
    </lineage>
</organism>
<keyword evidence="4" id="KW-1185">Reference proteome</keyword>
<dbReference type="EMBL" id="AJVK01036595">
    <property type="status" value="NOT_ANNOTATED_CDS"/>
    <property type="molecule type" value="Genomic_DNA"/>
</dbReference>